<dbReference type="RefSeq" id="WP_354144264.1">
    <property type="nucleotide sequence ID" value="NZ_JAZDQV010000004.1"/>
</dbReference>
<dbReference type="Pfam" id="PF10984">
    <property type="entry name" value="DUF2794"/>
    <property type="match status" value="1"/>
</dbReference>
<proteinExistence type="predicted"/>
<evidence type="ECO:0000313" key="2">
    <source>
        <dbReference type="Proteomes" id="UP001343492"/>
    </source>
</evidence>
<organism evidence="1 2">
    <name type="scientific">Altererythrobacter litoralis</name>
    <dbReference type="NCBI Taxonomy" id="3113904"/>
    <lineage>
        <taxon>Bacteria</taxon>
        <taxon>Pseudomonadati</taxon>
        <taxon>Pseudomonadota</taxon>
        <taxon>Alphaproteobacteria</taxon>
        <taxon>Sphingomonadales</taxon>
        <taxon>Erythrobacteraceae</taxon>
        <taxon>Altererythrobacter</taxon>
    </lineage>
</organism>
<name>A0ABU7GE26_9SPHN</name>
<gene>
    <name evidence="1" type="ORF">VRS74_05590</name>
</gene>
<dbReference type="InterPro" id="IPR021252">
    <property type="entry name" value="DUF2794"/>
</dbReference>
<protein>
    <submittedName>
        <fullName evidence="1">DUF2794 domain-containing protein</fullName>
    </submittedName>
</protein>
<accession>A0ABU7GE26</accession>
<evidence type="ECO:0000313" key="1">
    <source>
        <dbReference type="EMBL" id="MEE1877155.1"/>
    </source>
</evidence>
<sequence>MSSGMRSGLPGSVVAFPGRVPNQVGFEREELQRILDLYGRMVAAGEWRDYAMDFTRDVAVFAAFRRTAEHPQARIEKRPALRSKQGMWTLFGEHGQVLKRGHELAGVLAPMERRLVKAVGS</sequence>
<dbReference type="Proteomes" id="UP001343492">
    <property type="component" value="Unassembled WGS sequence"/>
</dbReference>
<reference evidence="1 2" key="1">
    <citation type="submission" date="2024-01" db="EMBL/GenBank/DDBJ databases">
        <title>The genome sequence of Erythrobacteraceae sp. strain 1XM1-14.</title>
        <authorList>
            <person name="Liu Y."/>
        </authorList>
    </citation>
    <scope>NUCLEOTIDE SEQUENCE [LARGE SCALE GENOMIC DNA]</scope>
    <source>
        <strain evidence="1 2">1XM1-14</strain>
    </source>
</reference>
<keyword evidence="2" id="KW-1185">Reference proteome</keyword>
<comment type="caution">
    <text evidence="1">The sequence shown here is derived from an EMBL/GenBank/DDBJ whole genome shotgun (WGS) entry which is preliminary data.</text>
</comment>
<dbReference type="EMBL" id="JAZDQV010000004">
    <property type="protein sequence ID" value="MEE1877155.1"/>
    <property type="molecule type" value="Genomic_DNA"/>
</dbReference>